<reference evidence="2" key="1">
    <citation type="journal article" date="2023" name="G3 (Bethesda)">
        <title>A reference genome for the long-term kleptoplast-retaining sea slug Elysia crispata morphotype clarki.</title>
        <authorList>
            <person name="Eastman K.E."/>
            <person name="Pendleton A.L."/>
            <person name="Shaikh M.A."/>
            <person name="Suttiyut T."/>
            <person name="Ogas R."/>
            <person name="Tomko P."/>
            <person name="Gavelis G."/>
            <person name="Widhalm J.R."/>
            <person name="Wisecaver J.H."/>
        </authorList>
    </citation>
    <scope>NUCLEOTIDE SEQUENCE</scope>
    <source>
        <strain evidence="2">ECLA1</strain>
    </source>
</reference>
<feature type="compositionally biased region" description="Basic and acidic residues" evidence="1">
    <location>
        <begin position="34"/>
        <end position="43"/>
    </location>
</feature>
<organism evidence="2 3">
    <name type="scientific">Elysia crispata</name>
    <name type="common">lettuce slug</name>
    <dbReference type="NCBI Taxonomy" id="231223"/>
    <lineage>
        <taxon>Eukaryota</taxon>
        <taxon>Metazoa</taxon>
        <taxon>Spiralia</taxon>
        <taxon>Lophotrochozoa</taxon>
        <taxon>Mollusca</taxon>
        <taxon>Gastropoda</taxon>
        <taxon>Heterobranchia</taxon>
        <taxon>Euthyneura</taxon>
        <taxon>Panpulmonata</taxon>
        <taxon>Sacoglossa</taxon>
        <taxon>Placobranchoidea</taxon>
        <taxon>Plakobranchidae</taxon>
        <taxon>Elysia</taxon>
    </lineage>
</organism>
<evidence type="ECO:0000313" key="2">
    <source>
        <dbReference type="EMBL" id="KAK3772981.1"/>
    </source>
</evidence>
<dbReference type="Proteomes" id="UP001283361">
    <property type="component" value="Unassembled WGS sequence"/>
</dbReference>
<gene>
    <name evidence="2" type="ORF">RRG08_036315</name>
</gene>
<evidence type="ECO:0000313" key="3">
    <source>
        <dbReference type="Proteomes" id="UP001283361"/>
    </source>
</evidence>
<proteinExistence type="predicted"/>
<accession>A0AAE1DJJ1</accession>
<protein>
    <submittedName>
        <fullName evidence="2">Uncharacterized protein</fullName>
    </submittedName>
</protein>
<sequence length="135" mass="15202">MGLRSRQRSDDGTPESGRLNRRIGEELSTTTSTNKRDDGEKPDGVTVENHGTRLGKKLKLSPLHFSKCLETKDVGCQKHVKISAARECTVRVTSSITRTMVIPVEFEDNQINWTCRRHATSQTEILAQDFYGILK</sequence>
<name>A0AAE1DJJ1_9GAST</name>
<comment type="caution">
    <text evidence="2">The sequence shown here is derived from an EMBL/GenBank/DDBJ whole genome shotgun (WGS) entry which is preliminary data.</text>
</comment>
<evidence type="ECO:0000256" key="1">
    <source>
        <dbReference type="SAM" id="MobiDB-lite"/>
    </source>
</evidence>
<dbReference type="EMBL" id="JAWDGP010003572">
    <property type="protein sequence ID" value="KAK3772981.1"/>
    <property type="molecule type" value="Genomic_DNA"/>
</dbReference>
<feature type="region of interest" description="Disordered" evidence="1">
    <location>
        <begin position="1"/>
        <end position="52"/>
    </location>
</feature>
<keyword evidence="3" id="KW-1185">Reference proteome</keyword>
<dbReference type="AlphaFoldDB" id="A0AAE1DJJ1"/>